<dbReference type="PROSITE" id="PS00061">
    <property type="entry name" value="ADH_SHORT"/>
    <property type="match status" value="1"/>
</dbReference>
<proteinExistence type="inferred from homology"/>
<comment type="caution">
    <text evidence="4">The sequence shown here is derived from an EMBL/GenBank/DDBJ whole genome shotgun (WGS) entry which is preliminary data.</text>
</comment>
<dbReference type="InterPro" id="IPR036291">
    <property type="entry name" value="NAD(P)-bd_dom_sf"/>
</dbReference>
<name>A0A9P4LJC9_9PLEO</name>
<comment type="similarity">
    <text evidence="1">Belongs to the short-chain dehydrogenases/reductases (SDR) family.</text>
</comment>
<evidence type="ECO:0000256" key="2">
    <source>
        <dbReference type="ARBA" id="ARBA00022857"/>
    </source>
</evidence>
<dbReference type="PANTHER" id="PTHR43618">
    <property type="entry name" value="7-ALPHA-HYDROXYSTEROID DEHYDROGENASE"/>
    <property type="match status" value="1"/>
</dbReference>
<protein>
    <submittedName>
        <fullName evidence="4">NAD(P)-binding protein</fullName>
    </submittedName>
</protein>
<keyword evidence="5" id="KW-1185">Reference proteome</keyword>
<gene>
    <name evidence="4" type="ORF">EK21DRAFT_103236</name>
</gene>
<dbReference type="EMBL" id="ML978243">
    <property type="protein sequence ID" value="KAF2026462.1"/>
    <property type="molecule type" value="Genomic_DNA"/>
</dbReference>
<dbReference type="PRINTS" id="PR00081">
    <property type="entry name" value="GDHRDH"/>
</dbReference>
<dbReference type="OrthoDB" id="2898618at2759"/>
<dbReference type="CDD" id="cd05233">
    <property type="entry name" value="SDR_c"/>
    <property type="match status" value="1"/>
</dbReference>
<dbReference type="AlphaFoldDB" id="A0A9P4LJC9"/>
<keyword evidence="3" id="KW-0560">Oxidoreductase</keyword>
<dbReference type="PANTHER" id="PTHR43618:SF18">
    <property type="entry name" value="SHORT CHAIN DEHYDROGENASE_REDUCTASE FAMILY (AFU_ORTHOLOGUE AFUA_5G12480)"/>
    <property type="match status" value="1"/>
</dbReference>
<dbReference type="InterPro" id="IPR002347">
    <property type="entry name" value="SDR_fam"/>
</dbReference>
<accession>A0A9P4LJC9</accession>
<dbReference type="Gene3D" id="3.40.50.720">
    <property type="entry name" value="NAD(P)-binding Rossmann-like Domain"/>
    <property type="match status" value="1"/>
</dbReference>
<organism evidence="4 5">
    <name type="scientific">Setomelanomma holmii</name>
    <dbReference type="NCBI Taxonomy" id="210430"/>
    <lineage>
        <taxon>Eukaryota</taxon>
        <taxon>Fungi</taxon>
        <taxon>Dikarya</taxon>
        <taxon>Ascomycota</taxon>
        <taxon>Pezizomycotina</taxon>
        <taxon>Dothideomycetes</taxon>
        <taxon>Pleosporomycetidae</taxon>
        <taxon>Pleosporales</taxon>
        <taxon>Pleosporineae</taxon>
        <taxon>Phaeosphaeriaceae</taxon>
        <taxon>Setomelanomma</taxon>
    </lineage>
</organism>
<evidence type="ECO:0000313" key="4">
    <source>
        <dbReference type="EMBL" id="KAF2026462.1"/>
    </source>
</evidence>
<sequence>MSDLNPASLFGVNGLVAVITDGGTGIGLMLAQALEANGAIVYILGRRQEVLEKAASTAKHGNIRTIRADVTIESDLAAAAQIVSERSGYVNLVIAKSVITGPTLLRLKKDASLIEFRDYLNDWDVDEYNRTYAVNTTAVFLTMVAFLELLDKGNKAGNVEQKSQFVSVVSAGAFNRMPMAGFPYSGSKAATVHITKQFATKLVPYGIRANVIAPGLYPSEMGDLLVKDGAYEKFSEDFIPAERAGDVKDMAGAILFLASRAGGYVNGNVLLTDGGRLSIQPATY</sequence>
<dbReference type="Pfam" id="PF13561">
    <property type="entry name" value="adh_short_C2"/>
    <property type="match status" value="1"/>
</dbReference>
<dbReference type="InterPro" id="IPR052178">
    <property type="entry name" value="Sec_Metab_Biosynth_SDR"/>
</dbReference>
<keyword evidence="2" id="KW-0521">NADP</keyword>
<evidence type="ECO:0000256" key="1">
    <source>
        <dbReference type="ARBA" id="ARBA00006484"/>
    </source>
</evidence>
<evidence type="ECO:0000256" key="3">
    <source>
        <dbReference type="ARBA" id="ARBA00023002"/>
    </source>
</evidence>
<dbReference type="Proteomes" id="UP000799777">
    <property type="component" value="Unassembled WGS sequence"/>
</dbReference>
<dbReference type="GO" id="GO:0016491">
    <property type="term" value="F:oxidoreductase activity"/>
    <property type="evidence" value="ECO:0007669"/>
    <property type="project" value="UniProtKB-KW"/>
</dbReference>
<dbReference type="InterPro" id="IPR020904">
    <property type="entry name" value="Sc_DH/Rdtase_CS"/>
</dbReference>
<reference evidence="4" key="1">
    <citation type="journal article" date="2020" name="Stud. Mycol.">
        <title>101 Dothideomycetes genomes: a test case for predicting lifestyles and emergence of pathogens.</title>
        <authorList>
            <person name="Haridas S."/>
            <person name="Albert R."/>
            <person name="Binder M."/>
            <person name="Bloem J."/>
            <person name="Labutti K."/>
            <person name="Salamov A."/>
            <person name="Andreopoulos B."/>
            <person name="Baker S."/>
            <person name="Barry K."/>
            <person name="Bills G."/>
            <person name="Bluhm B."/>
            <person name="Cannon C."/>
            <person name="Castanera R."/>
            <person name="Culley D."/>
            <person name="Daum C."/>
            <person name="Ezra D."/>
            <person name="Gonzalez J."/>
            <person name="Henrissat B."/>
            <person name="Kuo A."/>
            <person name="Liang C."/>
            <person name="Lipzen A."/>
            <person name="Lutzoni F."/>
            <person name="Magnuson J."/>
            <person name="Mondo S."/>
            <person name="Nolan M."/>
            <person name="Ohm R."/>
            <person name="Pangilinan J."/>
            <person name="Park H.-J."/>
            <person name="Ramirez L."/>
            <person name="Alfaro M."/>
            <person name="Sun H."/>
            <person name="Tritt A."/>
            <person name="Yoshinaga Y."/>
            <person name="Zwiers L.-H."/>
            <person name="Turgeon B."/>
            <person name="Goodwin S."/>
            <person name="Spatafora J."/>
            <person name="Crous P."/>
            <person name="Grigoriev I."/>
        </authorList>
    </citation>
    <scope>NUCLEOTIDE SEQUENCE</scope>
    <source>
        <strain evidence="4">CBS 110217</strain>
    </source>
</reference>
<evidence type="ECO:0000313" key="5">
    <source>
        <dbReference type="Proteomes" id="UP000799777"/>
    </source>
</evidence>
<dbReference type="SUPFAM" id="SSF51735">
    <property type="entry name" value="NAD(P)-binding Rossmann-fold domains"/>
    <property type="match status" value="1"/>
</dbReference>